<dbReference type="EMBL" id="FOGQ01000015">
    <property type="protein sequence ID" value="SES26823.1"/>
    <property type="molecule type" value="Genomic_DNA"/>
</dbReference>
<evidence type="ECO:0000313" key="2">
    <source>
        <dbReference type="Proteomes" id="UP000198929"/>
    </source>
</evidence>
<name>A0A1H9VZX6_9CORY</name>
<accession>A0A1H9VZX6</accession>
<protein>
    <submittedName>
        <fullName evidence="1">Uncharacterized protein</fullName>
    </submittedName>
</protein>
<dbReference type="Proteomes" id="UP000198929">
    <property type="component" value="Unassembled WGS sequence"/>
</dbReference>
<evidence type="ECO:0000313" key="1">
    <source>
        <dbReference type="EMBL" id="SES26823.1"/>
    </source>
</evidence>
<organism evidence="1 2">
    <name type="scientific">Corynebacterium cystitidis DSM 20524</name>
    <dbReference type="NCBI Taxonomy" id="1121357"/>
    <lineage>
        <taxon>Bacteria</taxon>
        <taxon>Bacillati</taxon>
        <taxon>Actinomycetota</taxon>
        <taxon>Actinomycetes</taxon>
        <taxon>Mycobacteriales</taxon>
        <taxon>Corynebacteriaceae</taxon>
        <taxon>Corynebacterium</taxon>
    </lineage>
</organism>
<keyword evidence="2" id="KW-1185">Reference proteome</keyword>
<proteinExistence type="predicted"/>
<dbReference type="STRING" id="1121357.SAMN05661109_02455"/>
<sequence>MLRLCVHLKPQFVVKQAVLVTICELTLAGNLAIHLAYIQRKNAPSHDSLLGRELTMSPIEQAQLFINEFLGQVLHAGSSTSSTIALGLGMF</sequence>
<dbReference type="AlphaFoldDB" id="A0A1H9VZX6"/>
<reference evidence="2" key="1">
    <citation type="submission" date="2016-10" db="EMBL/GenBank/DDBJ databases">
        <authorList>
            <person name="Varghese N."/>
            <person name="Submissions S."/>
        </authorList>
    </citation>
    <scope>NUCLEOTIDE SEQUENCE [LARGE SCALE GENOMIC DNA]</scope>
    <source>
        <strain evidence="2">DSM 20524</strain>
    </source>
</reference>
<gene>
    <name evidence="1" type="ORF">SAMN05661109_02455</name>
</gene>